<comment type="catalytic activity">
    <reaction evidence="10">
        <text>L-arginyl-[protein] + 2 S-adenosyl-L-methionine = N(omega),N(omega)-dimethyl-L-arginyl-[protein] + 2 S-adenosyl-L-homocysteine + 2 H(+)</text>
        <dbReference type="Rhea" id="RHEA:48096"/>
        <dbReference type="Rhea" id="RHEA-COMP:10532"/>
        <dbReference type="Rhea" id="RHEA-COMP:11991"/>
        <dbReference type="ChEBI" id="CHEBI:15378"/>
        <dbReference type="ChEBI" id="CHEBI:29965"/>
        <dbReference type="ChEBI" id="CHEBI:57856"/>
        <dbReference type="ChEBI" id="CHEBI:59789"/>
        <dbReference type="ChEBI" id="CHEBI:61897"/>
        <dbReference type="EC" id="2.1.1.319"/>
    </reaction>
    <physiologicalReaction direction="left-to-right" evidence="10">
        <dbReference type="Rhea" id="RHEA:48097"/>
    </physiologicalReaction>
</comment>
<dbReference type="PANTHER" id="PTHR11006">
    <property type="entry name" value="PROTEIN ARGININE N-METHYLTRANSFERASE"/>
    <property type="match status" value="1"/>
</dbReference>
<accession>A0A8K0JZC6</accession>
<dbReference type="InterPro" id="IPR025799">
    <property type="entry name" value="Arg_MeTrfase"/>
</dbReference>
<dbReference type="PROSITE" id="PS51678">
    <property type="entry name" value="SAM_MT_PRMT"/>
    <property type="match status" value="1"/>
</dbReference>
<dbReference type="Pfam" id="PF22528">
    <property type="entry name" value="PRMT_C"/>
    <property type="match status" value="1"/>
</dbReference>
<comment type="caution">
    <text evidence="16">The sequence shown here is derived from an EMBL/GenBank/DDBJ whole genome shotgun (WGS) entry which is preliminary data.</text>
</comment>
<dbReference type="Gene3D" id="2.70.160.11">
    <property type="entry name" value="Hnrnp arginine n-methyltransferase1"/>
    <property type="match status" value="1"/>
</dbReference>
<reference evidence="16" key="2">
    <citation type="submission" date="2017-10" db="EMBL/GenBank/DDBJ databases">
        <title>Ladona fulva Genome sequencing and assembly.</title>
        <authorList>
            <person name="Murali S."/>
            <person name="Richards S."/>
            <person name="Bandaranaike D."/>
            <person name="Bellair M."/>
            <person name="Blankenburg K."/>
            <person name="Chao H."/>
            <person name="Dinh H."/>
            <person name="Doddapaneni H."/>
            <person name="Dugan-Rocha S."/>
            <person name="Elkadiri S."/>
            <person name="Gnanaolivu R."/>
            <person name="Hernandez B."/>
            <person name="Skinner E."/>
            <person name="Javaid M."/>
            <person name="Lee S."/>
            <person name="Li M."/>
            <person name="Ming W."/>
            <person name="Munidasa M."/>
            <person name="Muniz J."/>
            <person name="Nguyen L."/>
            <person name="Hughes D."/>
            <person name="Osuji N."/>
            <person name="Pu L.-L."/>
            <person name="Puazo M."/>
            <person name="Qu C."/>
            <person name="Quiroz J."/>
            <person name="Raj R."/>
            <person name="Weissenberger G."/>
            <person name="Xin Y."/>
            <person name="Zou X."/>
            <person name="Han Y."/>
            <person name="Worley K."/>
            <person name="Muzny D."/>
            <person name="Gibbs R."/>
        </authorList>
    </citation>
    <scope>NUCLEOTIDE SEQUENCE</scope>
    <source>
        <strain evidence="16">Sampled in the wild</strain>
    </source>
</reference>
<evidence type="ECO:0000256" key="4">
    <source>
        <dbReference type="ARBA" id="ARBA00022603"/>
    </source>
</evidence>
<dbReference type="Pfam" id="PF06325">
    <property type="entry name" value="PrmA"/>
    <property type="match status" value="1"/>
</dbReference>
<name>A0A8K0JZC6_LADFU</name>
<dbReference type="Gene3D" id="3.40.50.150">
    <property type="entry name" value="Vaccinia Virus protein VP39"/>
    <property type="match status" value="1"/>
</dbReference>
<evidence type="ECO:0000256" key="2">
    <source>
        <dbReference type="ARBA" id="ARBA00011925"/>
    </source>
</evidence>
<dbReference type="PANTHER" id="PTHR11006:SF53">
    <property type="entry name" value="PROTEIN ARGININE N-METHYLTRANSFERASE 3"/>
    <property type="match status" value="1"/>
</dbReference>
<evidence type="ECO:0000256" key="7">
    <source>
        <dbReference type="ARBA" id="ARBA00022723"/>
    </source>
</evidence>
<dbReference type="GO" id="GO:0035242">
    <property type="term" value="F:protein-arginine omega-N asymmetric methyltransferase activity"/>
    <property type="evidence" value="ECO:0007669"/>
    <property type="project" value="UniProtKB-EC"/>
</dbReference>
<keyword evidence="17" id="KW-1185">Reference proteome</keyword>
<dbReference type="CDD" id="cd02440">
    <property type="entry name" value="AdoMet_MTases"/>
    <property type="match status" value="1"/>
</dbReference>
<evidence type="ECO:0000256" key="10">
    <source>
        <dbReference type="ARBA" id="ARBA00047384"/>
    </source>
</evidence>
<evidence type="ECO:0000259" key="14">
    <source>
        <dbReference type="Pfam" id="PF21137"/>
    </source>
</evidence>
<keyword evidence="13" id="KW-0175">Coiled coil</keyword>
<evidence type="ECO:0000256" key="3">
    <source>
        <dbReference type="ARBA" id="ARBA00022490"/>
    </source>
</evidence>
<dbReference type="InterPro" id="IPR055135">
    <property type="entry name" value="PRMT_dom"/>
</dbReference>
<evidence type="ECO:0000256" key="6">
    <source>
        <dbReference type="ARBA" id="ARBA00022691"/>
    </source>
</evidence>
<proteinExistence type="predicted"/>
<dbReference type="GO" id="GO:0008270">
    <property type="term" value="F:zinc ion binding"/>
    <property type="evidence" value="ECO:0007669"/>
    <property type="project" value="UniProtKB-KW"/>
</dbReference>
<feature type="domain" description="Protein arginine N-methyltransferase" evidence="15">
    <location>
        <begin position="335"/>
        <end position="493"/>
    </location>
</feature>
<feature type="coiled-coil region" evidence="13">
    <location>
        <begin position="125"/>
        <end position="152"/>
    </location>
</feature>
<keyword evidence="8" id="KW-0863">Zinc-finger</keyword>
<dbReference type="InterPro" id="IPR029063">
    <property type="entry name" value="SAM-dependent_MTases_sf"/>
</dbReference>
<dbReference type="EMBL" id="KZ308212">
    <property type="protein sequence ID" value="KAG8224834.1"/>
    <property type="molecule type" value="Genomic_DNA"/>
</dbReference>
<evidence type="ECO:0000256" key="9">
    <source>
        <dbReference type="ARBA" id="ARBA00022833"/>
    </source>
</evidence>
<keyword evidence="4 12" id="KW-0489">Methyltransferase</keyword>
<dbReference type="EC" id="2.1.1.319" evidence="2"/>
<evidence type="ECO:0000259" key="15">
    <source>
        <dbReference type="Pfam" id="PF22528"/>
    </source>
</evidence>
<reference evidence="16" key="1">
    <citation type="submission" date="2013-04" db="EMBL/GenBank/DDBJ databases">
        <authorList>
            <person name="Qu J."/>
            <person name="Murali S.C."/>
            <person name="Bandaranaike D."/>
            <person name="Bellair M."/>
            <person name="Blankenburg K."/>
            <person name="Chao H."/>
            <person name="Dinh H."/>
            <person name="Doddapaneni H."/>
            <person name="Downs B."/>
            <person name="Dugan-Rocha S."/>
            <person name="Elkadiri S."/>
            <person name="Gnanaolivu R.D."/>
            <person name="Hernandez B."/>
            <person name="Javaid M."/>
            <person name="Jayaseelan J.C."/>
            <person name="Lee S."/>
            <person name="Li M."/>
            <person name="Ming W."/>
            <person name="Munidasa M."/>
            <person name="Muniz J."/>
            <person name="Nguyen L."/>
            <person name="Ongeri F."/>
            <person name="Osuji N."/>
            <person name="Pu L.-L."/>
            <person name="Puazo M."/>
            <person name="Qu C."/>
            <person name="Quiroz J."/>
            <person name="Raj R."/>
            <person name="Weissenberger G."/>
            <person name="Xin Y."/>
            <person name="Zou X."/>
            <person name="Han Y."/>
            <person name="Richards S."/>
            <person name="Worley K."/>
            <person name="Muzny D."/>
            <person name="Gibbs R."/>
        </authorList>
    </citation>
    <scope>NUCLEOTIDE SEQUENCE</scope>
    <source>
        <strain evidence="16">Sampled in the wild</strain>
    </source>
</reference>
<keyword evidence="5 12" id="KW-0808">Transferase</keyword>
<comment type="catalytic activity">
    <reaction evidence="11">
        <text>L-arginyl-[protein] + S-adenosyl-L-methionine = N(omega)-methyl-L-arginyl-[protein] + S-adenosyl-L-homocysteine + H(+)</text>
        <dbReference type="Rhea" id="RHEA:48100"/>
        <dbReference type="Rhea" id="RHEA-COMP:10532"/>
        <dbReference type="Rhea" id="RHEA-COMP:11990"/>
        <dbReference type="ChEBI" id="CHEBI:15378"/>
        <dbReference type="ChEBI" id="CHEBI:29965"/>
        <dbReference type="ChEBI" id="CHEBI:57856"/>
        <dbReference type="ChEBI" id="CHEBI:59789"/>
        <dbReference type="ChEBI" id="CHEBI:65280"/>
    </reaction>
    <physiologicalReaction direction="left-to-right" evidence="11">
        <dbReference type="Rhea" id="RHEA:48101"/>
    </physiologicalReaction>
</comment>
<evidence type="ECO:0000256" key="5">
    <source>
        <dbReference type="ARBA" id="ARBA00022679"/>
    </source>
</evidence>
<dbReference type="GO" id="GO:0042054">
    <property type="term" value="F:histone methyltransferase activity"/>
    <property type="evidence" value="ECO:0007669"/>
    <property type="project" value="TreeGrafter"/>
</dbReference>
<dbReference type="GO" id="GO:0005829">
    <property type="term" value="C:cytosol"/>
    <property type="evidence" value="ECO:0007669"/>
    <property type="project" value="UniProtKB-SubCell"/>
</dbReference>
<evidence type="ECO:0000256" key="1">
    <source>
        <dbReference type="ARBA" id="ARBA00004514"/>
    </source>
</evidence>
<dbReference type="GO" id="GO:0032259">
    <property type="term" value="P:methylation"/>
    <property type="evidence" value="ECO:0007669"/>
    <property type="project" value="UniProtKB-KW"/>
</dbReference>
<dbReference type="InterPro" id="IPR049482">
    <property type="entry name" value="ANM3-like_C2H2_Zf"/>
</dbReference>
<gene>
    <name evidence="16" type="ORF">J437_LFUL002281</name>
</gene>
<evidence type="ECO:0000256" key="12">
    <source>
        <dbReference type="PROSITE-ProRule" id="PRU01015"/>
    </source>
</evidence>
<comment type="subcellular location">
    <subcellularLocation>
        <location evidence="1">Cytoplasm</location>
        <location evidence="1">Cytosol</location>
    </subcellularLocation>
</comment>
<dbReference type="GO" id="GO:0005634">
    <property type="term" value="C:nucleus"/>
    <property type="evidence" value="ECO:0007669"/>
    <property type="project" value="TreeGrafter"/>
</dbReference>
<feature type="domain" description="Protein arginine N-methyltransferase 3-like C2H2 zinc finger" evidence="14">
    <location>
        <begin position="52"/>
        <end position="95"/>
    </location>
</feature>
<evidence type="ECO:0000256" key="13">
    <source>
        <dbReference type="SAM" id="Coils"/>
    </source>
</evidence>
<evidence type="ECO:0000256" key="11">
    <source>
        <dbReference type="ARBA" id="ARBA00049303"/>
    </source>
</evidence>
<protein>
    <recommendedName>
        <fullName evidence="2">type I protein arginine methyltransferase</fullName>
        <ecNumber evidence="2">2.1.1.319</ecNumber>
    </recommendedName>
</protein>
<dbReference type="AlphaFoldDB" id="A0A8K0JZC6"/>
<evidence type="ECO:0000313" key="17">
    <source>
        <dbReference type="Proteomes" id="UP000792457"/>
    </source>
</evidence>
<evidence type="ECO:0000256" key="8">
    <source>
        <dbReference type="ARBA" id="ARBA00022771"/>
    </source>
</evidence>
<organism evidence="16 17">
    <name type="scientific">Ladona fulva</name>
    <name type="common">Scarce chaser dragonfly</name>
    <name type="synonym">Libellula fulva</name>
    <dbReference type="NCBI Taxonomy" id="123851"/>
    <lineage>
        <taxon>Eukaryota</taxon>
        <taxon>Metazoa</taxon>
        <taxon>Ecdysozoa</taxon>
        <taxon>Arthropoda</taxon>
        <taxon>Hexapoda</taxon>
        <taxon>Insecta</taxon>
        <taxon>Pterygota</taxon>
        <taxon>Palaeoptera</taxon>
        <taxon>Odonata</taxon>
        <taxon>Epiprocta</taxon>
        <taxon>Anisoptera</taxon>
        <taxon>Libelluloidea</taxon>
        <taxon>Libellulidae</taxon>
        <taxon>Ladona</taxon>
    </lineage>
</organism>
<keyword evidence="6 12" id="KW-0949">S-adenosyl-L-methionine</keyword>
<sequence>MFEDSDSDGWDEIEEKEEYVFPCIFCKEGLTSMENALSHCEKVHQFSLSSLKSKFKMDCYSYIKMVNFIRSEKVEPTHVMKSSELLWKDEKYMKPVISGDPWLMLDFDELPEDKSGDNSEPVTKEDALVAQIMELKKELECAKQQNMEIVGAVCQMKQVMQELVKGDCEIEVNSKHKKPHQGSDEVDDDEDDSYFGTYAHFGIHHEMLSDKARTEAYKSSFERNSEAIVGKVVLDVGCGTGILSLFASKAGAKQVFAVEKSEIAYSAMDIVRENGHEGKIKVMRGRLEDCKELPSVDIIVSEWMGYFLLFEGMLDTVLMARDQHLKKDGLMFPNRCSLHLVGVHDEDRHKQLVGFWSDVYGFKMSCLRRECTREAMVEVVPGKSVFTNSATLLSLDLNTCTPADAWFSTRFELTAERDGCLTALVGYFDVHFDLPSSVLLSTSPLSPATHWKQTVFLLEEPIPLSSGCKVNGVMECCRQAKNPRALKVTLTFEGKPPKDYYLD</sequence>
<keyword evidence="9" id="KW-0862">Zinc</keyword>
<evidence type="ECO:0000313" key="16">
    <source>
        <dbReference type="EMBL" id="KAG8224834.1"/>
    </source>
</evidence>
<dbReference type="OrthoDB" id="7848332at2759"/>
<dbReference type="SUPFAM" id="SSF57667">
    <property type="entry name" value="beta-beta-alpha zinc fingers"/>
    <property type="match status" value="1"/>
</dbReference>
<dbReference type="InterPro" id="IPR036236">
    <property type="entry name" value="Znf_C2H2_sf"/>
</dbReference>
<keyword evidence="7" id="KW-0479">Metal-binding</keyword>
<dbReference type="SUPFAM" id="SSF53335">
    <property type="entry name" value="S-adenosyl-L-methionine-dependent methyltransferases"/>
    <property type="match status" value="1"/>
</dbReference>
<dbReference type="FunFam" id="3.40.50.150:FF:000003">
    <property type="entry name" value="Blast:Protein arginine N-methyltransferase 1"/>
    <property type="match status" value="1"/>
</dbReference>
<dbReference type="Pfam" id="PF21137">
    <property type="entry name" value="ANM3_C2H2_Zf"/>
    <property type="match status" value="1"/>
</dbReference>
<dbReference type="Proteomes" id="UP000792457">
    <property type="component" value="Unassembled WGS sequence"/>
</dbReference>
<keyword evidence="3" id="KW-0963">Cytoplasm</keyword>